<dbReference type="NCBIfam" id="NF008953">
    <property type="entry name" value="PRK12295.1-6"/>
    <property type="match status" value="1"/>
</dbReference>
<feature type="binding site" evidence="2">
    <location>
        <begin position="325"/>
        <end position="326"/>
    </location>
    <ligand>
        <name>L-histidine</name>
        <dbReference type="ChEBI" id="CHEBI:57595"/>
    </ligand>
</feature>
<dbReference type="GO" id="GO:0004821">
    <property type="term" value="F:histidine-tRNA ligase activity"/>
    <property type="evidence" value="ECO:0007669"/>
    <property type="project" value="TreeGrafter"/>
</dbReference>
<keyword evidence="1" id="KW-0028">Amino-acid biosynthesis</keyword>
<feature type="domain" description="Class II Histidinyl-tRNA synthetase (HisRS)-like catalytic core" evidence="3">
    <location>
        <begin position="14"/>
        <end position="209"/>
    </location>
</feature>
<dbReference type="InterPro" id="IPR045864">
    <property type="entry name" value="aa-tRNA-synth_II/BPL/LPL"/>
</dbReference>
<gene>
    <name evidence="4" type="ORF">IC761_31795</name>
</gene>
<dbReference type="GO" id="GO:0005737">
    <property type="term" value="C:cytoplasm"/>
    <property type="evidence" value="ECO:0007669"/>
    <property type="project" value="InterPro"/>
</dbReference>
<keyword evidence="4" id="KW-0328">Glycosyltransferase</keyword>
<keyword evidence="4" id="KW-0808">Transferase</keyword>
<keyword evidence="5" id="KW-1185">Reference proteome</keyword>
<dbReference type="KEGG" id="bcou:IC761_31795"/>
<dbReference type="AlphaFoldDB" id="A0A7S9D4D6"/>
<dbReference type="PANTHER" id="PTHR43707">
    <property type="entry name" value="HISTIDYL-TRNA SYNTHETASE"/>
    <property type="match status" value="1"/>
</dbReference>
<name>A0A7S9D4D6_9BRAD</name>
<dbReference type="GO" id="GO:0000105">
    <property type="term" value="P:L-histidine biosynthetic process"/>
    <property type="evidence" value="ECO:0007669"/>
    <property type="project" value="UniProtKB-KW"/>
</dbReference>
<feature type="domain" description="Class II Histidinyl-tRNA synthetase (HisRS)-like catalytic core" evidence="3">
    <location>
        <begin position="251"/>
        <end position="374"/>
    </location>
</feature>
<dbReference type="EMBL" id="CP061379">
    <property type="protein sequence ID" value="QPF90997.1"/>
    <property type="molecule type" value="Genomic_DNA"/>
</dbReference>
<dbReference type="GO" id="GO:0016757">
    <property type="term" value="F:glycosyltransferase activity"/>
    <property type="evidence" value="ECO:0007669"/>
    <property type="project" value="UniProtKB-KW"/>
</dbReference>
<keyword evidence="1" id="KW-0368">Histidine biosynthesis</keyword>
<feature type="binding site" evidence="2">
    <location>
        <position position="110"/>
    </location>
    <ligand>
        <name>L-histidine</name>
        <dbReference type="ChEBI" id="CHEBI:57595"/>
    </ligand>
</feature>
<feature type="binding site" evidence="2">
    <location>
        <position position="99"/>
    </location>
    <ligand>
        <name>L-histidine</name>
        <dbReference type="ChEBI" id="CHEBI:57595"/>
    </ligand>
</feature>
<dbReference type="PIRSF" id="PIRSF001549">
    <property type="entry name" value="His-tRNA_synth"/>
    <property type="match status" value="1"/>
</dbReference>
<evidence type="ECO:0000256" key="2">
    <source>
        <dbReference type="PIRSR" id="PIRSR001549-1"/>
    </source>
</evidence>
<dbReference type="Proteomes" id="UP000594621">
    <property type="component" value="Chromosome"/>
</dbReference>
<protein>
    <submittedName>
        <fullName evidence="4">ATP phosphoribosyltransferase regulatory subunit</fullName>
    </submittedName>
</protein>
<accession>A0A7S9D4D6</accession>
<dbReference type="PANTHER" id="PTHR43707:SF1">
    <property type="entry name" value="HISTIDINE--TRNA LIGASE, MITOCHONDRIAL-RELATED"/>
    <property type="match status" value="1"/>
</dbReference>
<sequence>MTASATSNAAGSAAWADTLLLSFGQAGYVRAEPAILQPAEPFLDLSGEDIRKSLYLTTDLSGEELCLRPDLTIPVARDYLASGRAGQPAGFSYLGPVFRYRSGQASEFLQAGIESFGRQDRAAADAEMLALALEATSAFGVPDVEIRTGDVALFNALLDALDLYPVWRRRLVKDFNRKISLEQDLERLARTTATTRSEYEGVLAALAGSDRKAALAFVTDLMSIAGTTNVGGRTTAEIADRFLEQSTLKGGALPREAIAVLKRFLSIAGNPDDAIAELRALTADAKLDIAAAIDQFESRVGFMAARGIDVKATRFSTAFGRGLDYYTGFEFELHHRGNGAEPLVAGGRYDRLLTQLGSSEPIAAVGFSVWIDTLTRVGRKELTS</sequence>
<feature type="binding site" evidence="2">
    <location>
        <begin position="70"/>
        <end position="72"/>
    </location>
    <ligand>
        <name>L-histidine</name>
        <dbReference type="ChEBI" id="CHEBI:57595"/>
    </ligand>
</feature>
<dbReference type="Gene3D" id="3.30.930.10">
    <property type="entry name" value="Bira Bifunctional Protein, Domain 2"/>
    <property type="match status" value="1"/>
</dbReference>
<feature type="binding site" evidence="2">
    <location>
        <position position="114"/>
    </location>
    <ligand>
        <name>L-histidine</name>
        <dbReference type="ChEBI" id="CHEBI:57595"/>
    </ligand>
</feature>
<evidence type="ECO:0000313" key="5">
    <source>
        <dbReference type="Proteomes" id="UP000594621"/>
    </source>
</evidence>
<evidence type="ECO:0000313" key="4">
    <source>
        <dbReference type="EMBL" id="QPF90997.1"/>
    </source>
</evidence>
<dbReference type="SUPFAM" id="SSF55681">
    <property type="entry name" value="Class II aaRS and biotin synthetases"/>
    <property type="match status" value="1"/>
</dbReference>
<dbReference type="RefSeq" id="WP_195800575.1">
    <property type="nucleotide sequence ID" value="NZ_CP061379.1"/>
</dbReference>
<proteinExistence type="predicted"/>
<dbReference type="Pfam" id="PF13393">
    <property type="entry name" value="tRNA-synt_His"/>
    <property type="match status" value="2"/>
</dbReference>
<organism evidence="4 5">
    <name type="scientific">Bradyrhizobium commune</name>
    <dbReference type="NCBI Taxonomy" id="83627"/>
    <lineage>
        <taxon>Bacteria</taxon>
        <taxon>Pseudomonadati</taxon>
        <taxon>Pseudomonadota</taxon>
        <taxon>Alphaproteobacteria</taxon>
        <taxon>Hyphomicrobiales</taxon>
        <taxon>Nitrobacteraceae</taxon>
        <taxon>Bradyrhizobium</taxon>
    </lineage>
</organism>
<reference evidence="4 5" key="1">
    <citation type="submission" date="2020-09" db="EMBL/GenBank/DDBJ databases">
        <title>Complete genomes of bradyrhizobia occurring on native shrubby legumes in Australia.</title>
        <authorList>
            <person name="Lafay B."/>
        </authorList>
    </citation>
    <scope>NUCLEOTIDE SEQUENCE [LARGE SCALE GENOMIC DNA]</scope>
    <source>
        <strain evidence="4 5">BDV5040</strain>
    </source>
</reference>
<evidence type="ECO:0000259" key="3">
    <source>
        <dbReference type="Pfam" id="PF13393"/>
    </source>
</evidence>
<evidence type="ECO:0000256" key="1">
    <source>
        <dbReference type="ARBA" id="ARBA00023102"/>
    </source>
</evidence>
<feature type="binding site" evidence="2">
    <location>
        <position position="321"/>
    </location>
    <ligand>
        <name>L-histidine</name>
        <dbReference type="ChEBI" id="CHEBI:57595"/>
    </ligand>
</feature>
<dbReference type="GO" id="GO:0006427">
    <property type="term" value="P:histidyl-tRNA aminoacylation"/>
    <property type="evidence" value="ECO:0007669"/>
    <property type="project" value="TreeGrafter"/>
</dbReference>
<dbReference type="InterPro" id="IPR004516">
    <property type="entry name" value="HisRS/HisZ"/>
</dbReference>
<dbReference type="InterPro" id="IPR041715">
    <property type="entry name" value="HisRS-like_core"/>
</dbReference>